<evidence type="ECO:0000256" key="9">
    <source>
        <dbReference type="SAM" id="Phobius"/>
    </source>
</evidence>
<evidence type="ECO:0000256" key="8">
    <source>
        <dbReference type="ARBA" id="ARBA00023180"/>
    </source>
</evidence>
<keyword evidence="5 9" id="KW-1133">Transmembrane helix</keyword>
<feature type="transmembrane region" description="Helical" evidence="9">
    <location>
        <begin position="609"/>
        <end position="632"/>
    </location>
</feature>
<evidence type="ECO:0000256" key="1">
    <source>
        <dbReference type="ARBA" id="ARBA00004651"/>
    </source>
</evidence>
<reference evidence="11" key="1">
    <citation type="journal article" date="2023" name="IScience">
        <title>Live-bearing cockroach genome reveals convergent evolutionary mechanisms linked to viviparity in insects and beyond.</title>
        <authorList>
            <person name="Fouks B."/>
            <person name="Harrison M.C."/>
            <person name="Mikhailova A.A."/>
            <person name="Marchal E."/>
            <person name="English S."/>
            <person name="Carruthers M."/>
            <person name="Jennings E.C."/>
            <person name="Chiamaka E.L."/>
            <person name="Frigard R.A."/>
            <person name="Pippel M."/>
            <person name="Attardo G.M."/>
            <person name="Benoit J.B."/>
            <person name="Bornberg-Bauer E."/>
            <person name="Tobe S.S."/>
        </authorList>
    </citation>
    <scope>NUCLEOTIDE SEQUENCE</scope>
    <source>
        <strain evidence="11">Stay&amp;Tobe</strain>
    </source>
</reference>
<sequence length="640" mass="74522">MPLLFLQVAVAVAAFDPEFVHRHTVNCVKSIATKYLEEYNTIAISGLVNKLTDNIYRQLNTNNSINYDILTNDWVAKELTSGIYKSGIIWNKITEFNEKVISDLKSNTPFLFVIFFPDITKDDGDNEVLATFDLYVELHNAGETPRTIIVLPLINKFNRKLFISVLKKVYIPSLGMYDVTVISPRIQYFRPKRKLKKTIHLVSDLYTWFPFTNGQCDQCMELSFLDTWTDEPNGQFQYDRNLFPQKIPNTFSKCPLIFHPHEELHTGRTNIEWIILNATFTSLNVTLICIKNKTYHDAFLLGMLGNTIKIWHYLNGEDNFMKLSITQPHIYSDFKVVVHCPKKHVLYGNFHKVFKSSLWVLFFVTCIISSVVNYIIHKTIRFELPDFREISYNFYFIWSILTSVSVPKIPRITRVRLFFVLLLFYALIMSTIFQSFFTSFLTEPVMERGIANIEELIRNNLTVFSENEIILAAFSDFSINGASILNFGGITIQMSNNPIENFLNIENSAVLTTEMDMKFKISSRMRLEKPCSFNFHSQTTQSVLFQGFSPFQEAFNFKIMRSFESGLFIKYLDDYVSSDININGTLTGDKIRRYEQEEYFAIDLQHLRIVFYIHLFGMAVSIFAFIFEIVLFKIFKYSSL</sequence>
<dbReference type="Gene3D" id="1.10.287.70">
    <property type="match status" value="1"/>
</dbReference>
<evidence type="ECO:0000256" key="4">
    <source>
        <dbReference type="ARBA" id="ARBA00022692"/>
    </source>
</evidence>
<dbReference type="GO" id="GO:0050906">
    <property type="term" value="P:detection of stimulus involved in sensory perception"/>
    <property type="evidence" value="ECO:0007669"/>
    <property type="project" value="UniProtKB-ARBA"/>
</dbReference>
<dbReference type="Pfam" id="PF00060">
    <property type="entry name" value="Lig_chan"/>
    <property type="match status" value="1"/>
</dbReference>
<feature type="transmembrane region" description="Helical" evidence="9">
    <location>
        <begin position="358"/>
        <end position="376"/>
    </location>
</feature>
<dbReference type="PANTHER" id="PTHR42643:SF24">
    <property type="entry name" value="IONOTROPIC RECEPTOR 60A"/>
    <property type="match status" value="1"/>
</dbReference>
<keyword evidence="12" id="KW-1185">Reference proteome</keyword>
<organism evidence="11 12">
    <name type="scientific">Diploptera punctata</name>
    <name type="common">Pacific beetle cockroach</name>
    <dbReference type="NCBI Taxonomy" id="6984"/>
    <lineage>
        <taxon>Eukaryota</taxon>
        <taxon>Metazoa</taxon>
        <taxon>Ecdysozoa</taxon>
        <taxon>Arthropoda</taxon>
        <taxon>Hexapoda</taxon>
        <taxon>Insecta</taxon>
        <taxon>Pterygota</taxon>
        <taxon>Neoptera</taxon>
        <taxon>Polyneoptera</taxon>
        <taxon>Dictyoptera</taxon>
        <taxon>Blattodea</taxon>
        <taxon>Blaberoidea</taxon>
        <taxon>Blaberidae</taxon>
        <taxon>Diplopterinae</taxon>
        <taxon>Diploptera</taxon>
    </lineage>
</organism>
<feature type="transmembrane region" description="Helical" evidence="9">
    <location>
        <begin position="417"/>
        <end position="437"/>
    </location>
</feature>
<keyword evidence="6 9" id="KW-0472">Membrane</keyword>
<dbReference type="Proteomes" id="UP001233999">
    <property type="component" value="Unassembled WGS sequence"/>
</dbReference>
<evidence type="ECO:0000256" key="2">
    <source>
        <dbReference type="ARBA" id="ARBA00008685"/>
    </source>
</evidence>
<evidence type="ECO:0000256" key="5">
    <source>
        <dbReference type="ARBA" id="ARBA00022989"/>
    </source>
</evidence>
<name>A0AAD8E8Y0_DIPPU</name>
<evidence type="ECO:0000313" key="11">
    <source>
        <dbReference type="EMBL" id="KAJ9581069.1"/>
    </source>
</evidence>
<reference evidence="11" key="2">
    <citation type="submission" date="2023-05" db="EMBL/GenBank/DDBJ databases">
        <authorList>
            <person name="Fouks B."/>
        </authorList>
    </citation>
    <scope>NUCLEOTIDE SEQUENCE</scope>
    <source>
        <strain evidence="11">Stay&amp;Tobe</strain>
        <tissue evidence="11">Testes</tissue>
    </source>
</reference>
<evidence type="ECO:0000256" key="7">
    <source>
        <dbReference type="ARBA" id="ARBA00023170"/>
    </source>
</evidence>
<dbReference type="InterPro" id="IPR052192">
    <property type="entry name" value="Insect_Ionotropic_Sensory_Rcpt"/>
</dbReference>
<keyword evidence="3" id="KW-1003">Cell membrane</keyword>
<evidence type="ECO:0000256" key="6">
    <source>
        <dbReference type="ARBA" id="ARBA00023136"/>
    </source>
</evidence>
<dbReference type="AlphaFoldDB" id="A0AAD8E8Y0"/>
<comment type="similarity">
    <text evidence="2">Belongs to the glutamate-gated ion channel (TC 1.A.10.1) family.</text>
</comment>
<dbReference type="GO" id="GO:0015276">
    <property type="term" value="F:ligand-gated monoatomic ion channel activity"/>
    <property type="evidence" value="ECO:0007669"/>
    <property type="project" value="InterPro"/>
</dbReference>
<dbReference type="InterPro" id="IPR001320">
    <property type="entry name" value="Iontro_rcpt_C"/>
</dbReference>
<keyword evidence="7" id="KW-0675">Receptor</keyword>
<comment type="subcellular location">
    <subcellularLocation>
        <location evidence="1">Cell membrane</location>
        <topology evidence="1">Multi-pass membrane protein</topology>
    </subcellularLocation>
</comment>
<evidence type="ECO:0000313" key="12">
    <source>
        <dbReference type="Proteomes" id="UP001233999"/>
    </source>
</evidence>
<keyword evidence="8" id="KW-0325">Glycoprotein</keyword>
<protein>
    <recommendedName>
        <fullName evidence="10">Ionotropic glutamate receptor C-terminal domain-containing protein</fullName>
    </recommendedName>
</protein>
<keyword evidence="4 9" id="KW-0812">Transmembrane</keyword>
<evidence type="ECO:0000256" key="3">
    <source>
        <dbReference type="ARBA" id="ARBA00022475"/>
    </source>
</evidence>
<dbReference type="GO" id="GO:0005886">
    <property type="term" value="C:plasma membrane"/>
    <property type="evidence" value="ECO:0007669"/>
    <property type="project" value="UniProtKB-SubCell"/>
</dbReference>
<proteinExistence type="inferred from homology"/>
<dbReference type="PANTHER" id="PTHR42643">
    <property type="entry name" value="IONOTROPIC RECEPTOR 20A-RELATED"/>
    <property type="match status" value="1"/>
</dbReference>
<evidence type="ECO:0000259" key="10">
    <source>
        <dbReference type="Pfam" id="PF00060"/>
    </source>
</evidence>
<accession>A0AAD8E8Y0</accession>
<comment type="caution">
    <text evidence="11">The sequence shown here is derived from an EMBL/GenBank/DDBJ whole genome shotgun (WGS) entry which is preliminary data.</text>
</comment>
<gene>
    <name evidence="11" type="ORF">L9F63_023753</name>
</gene>
<feature type="domain" description="Ionotropic glutamate receptor C-terminal" evidence="10">
    <location>
        <begin position="356"/>
        <end position="618"/>
    </location>
</feature>
<dbReference type="EMBL" id="JASPKZ010008045">
    <property type="protein sequence ID" value="KAJ9581069.1"/>
    <property type="molecule type" value="Genomic_DNA"/>
</dbReference>